<gene>
    <name evidence="2" type="ORF">FQN60_010426</name>
</gene>
<evidence type="ECO:0000313" key="3">
    <source>
        <dbReference type="Proteomes" id="UP000327493"/>
    </source>
</evidence>
<proteinExistence type="predicted"/>
<feature type="region of interest" description="Disordered" evidence="1">
    <location>
        <begin position="182"/>
        <end position="215"/>
    </location>
</feature>
<evidence type="ECO:0000313" key="2">
    <source>
        <dbReference type="EMBL" id="KAA8589081.1"/>
    </source>
</evidence>
<feature type="compositionally biased region" description="Polar residues" evidence="1">
    <location>
        <begin position="193"/>
        <end position="204"/>
    </location>
</feature>
<evidence type="ECO:0000256" key="1">
    <source>
        <dbReference type="SAM" id="MobiDB-lite"/>
    </source>
</evidence>
<dbReference type="Proteomes" id="UP000327493">
    <property type="component" value="Chromosome 10"/>
</dbReference>
<dbReference type="EMBL" id="VOFY01000010">
    <property type="protein sequence ID" value="KAA8589081.1"/>
    <property type="molecule type" value="Genomic_DNA"/>
</dbReference>
<name>A0A5J5DBE8_9PERO</name>
<protein>
    <submittedName>
        <fullName evidence="2">Uncharacterized protein</fullName>
    </submittedName>
</protein>
<keyword evidence="3" id="KW-1185">Reference proteome</keyword>
<organism evidence="2 3">
    <name type="scientific">Etheostoma spectabile</name>
    <name type="common">orangethroat darter</name>
    <dbReference type="NCBI Taxonomy" id="54343"/>
    <lineage>
        <taxon>Eukaryota</taxon>
        <taxon>Metazoa</taxon>
        <taxon>Chordata</taxon>
        <taxon>Craniata</taxon>
        <taxon>Vertebrata</taxon>
        <taxon>Euteleostomi</taxon>
        <taxon>Actinopterygii</taxon>
        <taxon>Neopterygii</taxon>
        <taxon>Teleostei</taxon>
        <taxon>Neoteleostei</taxon>
        <taxon>Acanthomorphata</taxon>
        <taxon>Eupercaria</taxon>
        <taxon>Perciformes</taxon>
        <taxon>Percoidei</taxon>
        <taxon>Percidae</taxon>
        <taxon>Etheostomatinae</taxon>
        <taxon>Etheostoma</taxon>
    </lineage>
</organism>
<comment type="caution">
    <text evidence="2">The sequence shown here is derived from an EMBL/GenBank/DDBJ whole genome shotgun (WGS) entry which is preliminary data.</text>
</comment>
<reference evidence="2 3" key="1">
    <citation type="submission" date="2019-08" db="EMBL/GenBank/DDBJ databases">
        <title>A chromosome-level genome assembly, high-density linkage maps, and genome scans reveal the genomic architecture of hybrid incompatibilities underlying speciation via character displacement in darters (Percidae: Etheostominae).</title>
        <authorList>
            <person name="Moran R.L."/>
            <person name="Catchen J.M."/>
            <person name="Fuller R.C."/>
        </authorList>
    </citation>
    <scope>NUCLEOTIDE SEQUENCE [LARGE SCALE GENOMIC DNA]</scope>
    <source>
        <strain evidence="2">EspeVRDwgs_2016</strain>
        <tissue evidence="2">Muscle</tissue>
    </source>
</reference>
<accession>A0A5J5DBE8</accession>
<dbReference type="AlphaFoldDB" id="A0A5J5DBE8"/>
<feature type="compositionally biased region" description="Basic and acidic residues" evidence="1">
    <location>
        <begin position="182"/>
        <end position="192"/>
    </location>
</feature>
<sequence>MVKWACMVIFLSPRGEYYDINGLSDLTQDIVDGHWEIEDCAVVADCWTASLRRAARCGQDLGLKLEELTHKAEVGRDDAAALLDKLKGLVQLHAVGPHEESKSVVKGSRHRAVTASINVPSFFAWFKSKLRSSSSTTDWYPPDRSRFLVSSLGTMCSSPRPPLARLRTMVLKRTLVEPDMWAELKDRKDRQSSTRQPAGTSPSNKPRRDAQSIVGTSIMTIVGRRDRNATAPLGLLSALLTSSPPSPREYMVLLQNLRPGLSHMEDVSVHAQCTRHTEMCYLRKEEGEGRERFKDRNLTNHNKVQKLSSQFNLTPVCDESTCVLLQARKGWAYILLEVRKEIKHQMKE</sequence>